<protein>
    <recommendedName>
        <fullName evidence="4">Polysaccharide lyase</fullName>
    </recommendedName>
</protein>
<evidence type="ECO:0000256" key="1">
    <source>
        <dbReference type="SAM" id="SignalP"/>
    </source>
</evidence>
<proteinExistence type="predicted"/>
<sequence length="375" mass="42597">MNISKLASGLVLALGMNSIAMGEAGVIFQDNFDNQPDFTSTMHSTESAQDASLGFTLPEGWTHLYQGTRWSPETGYPDNHASLEILASNADKARGGSGKSAVFWRESYTPDSGWAMWNSDSQLMKILDRGYDQLYVEFYIRFSREWWNRTNASSYTSKMFRVGHWNGQGTPYSGYRGDLGPIAFWDYKRDNYGLRHVIAFRGGPPQTDNYYFKDQYRRGESRNYTSSIEGQEEGGTDPKLQDQVYGGNIVDHSGIVEHDQVFGDENRWTKVGFYVKMNSSPGATDGIYRIWVDGHRVLNRTNVPWTMDNPENRMVKWNYFAISGNDYFQAEPNSQRFEDWYAIDDLVVMDDYPGSTGGVDDGVMPPNPPQNITVE</sequence>
<dbReference type="EMBL" id="JAWIIJ010000009">
    <property type="protein sequence ID" value="MDV2079739.1"/>
    <property type="molecule type" value="Genomic_DNA"/>
</dbReference>
<dbReference type="Gene3D" id="2.60.120.200">
    <property type="match status" value="1"/>
</dbReference>
<name>A0ABU3VZL2_9GAMM</name>
<accession>A0ABU3VZL2</accession>
<dbReference type="Proteomes" id="UP001269819">
    <property type="component" value="Unassembled WGS sequence"/>
</dbReference>
<organism evidence="2 3">
    <name type="scientific">Marinobacter xestospongiae</name>
    <dbReference type="NCBI Taxonomy" id="994319"/>
    <lineage>
        <taxon>Bacteria</taxon>
        <taxon>Pseudomonadati</taxon>
        <taxon>Pseudomonadota</taxon>
        <taxon>Gammaproteobacteria</taxon>
        <taxon>Pseudomonadales</taxon>
        <taxon>Marinobacteraceae</taxon>
        <taxon>Marinobacter</taxon>
    </lineage>
</organism>
<feature type="signal peptide" evidence="1">
    <location>
        <begin position="1"/>
        <end position="22"/>
    </location>
</feature>
<keyword evidence="1" id="KW-0732">Signal</keyword>
<evidence type="ECO:0008006" key="4">
    <source>
        <dbReference type="Google" id="ProtNLM"/>
    </source>
</evidence>
<dbReference type="RefSeq" id="WP_316974239.1">
    <property type="nucleotide sequence ID" value="NZ_JAWIIJ010000009.1"/>
</dbReference>
<reference evidence="2 3" key="1">
    <citation type="submission" date="2023-10" db="EMBL/GenBank/DDBJ databases">
        <title>Characteristics and mechanism of a salt-tolerant marine origin heterotrophic nitrifying- aerobic denitrifying bacteria Marinobacter xestospongiae HN1.</title>
        <authorList>
            <person name="Qi R."/>
        </authorList>
    </citation>
    <scope>NUCLEOTIDE SEQUENCE [LARGE SCALE GENOMIC DNA]</scope>
    <source>
        <strain evidence="2 3">HN1</strain>
    </source>
</reference>
<gene>
    <name evidence="2" type="ORF">RYS15_13700</name>
</gene>
<comment type="caution">
    <text evidence="2">The sequence shown here is derived from an EMBL/GenBank/DDBJ whole genome shotgun (WGS) entry which is preliminary data.</text>
</comment>
<keyword evidence="3" id="KW-1185">Reference proteome</keyword>
<evidence type="ECO:0000313" key="3">
    <source>
        <dbReference type="Proteomes" id="UP001269819"/>
    </source>
</evidence>
<evidence type="ECO:0000313" key="2">
    <source>
        <dbReference type="EMBL" id="MDV2079739.1"/>
    </source>
</evidence>
<feature type="chain" id="PRO_5046629437" description="Polysaccharide lyase" evidence="1">
    <location>
        <begin position="23"/>
        <end position="375"/>
    </location>
</feature>